<dbReference type="SUPFAM" id="SSF52540">
    <property type="entry name" value="P-loop containing nucleoside triphosphate hydrolases"/>
    <property type="match status" value="1"/>
</dbReference>
<proteinExistence type="inferred from homology"/>
<dbReference type="InterPro" id="IPR027417">
    <property type="entry name" value="P-loop_NTPase"/>
</dbReference>
<dbReference type="GO" id="GO:0051026">
    <property type="term" value="P:chiasma assembly"/>
    <property type="evidence" value="ECO:0007669"/>
    <property type="project" value="TreeGrafter"/>
</dbReference>
<keyword evidence="2" id="KW-0547">Nucleotide-binding</keyword>
<dbReference type="InterPro" id="IPR000432">
    <property type="entry name" value="DNA_mismatch_repair_MutS_C"/>
</dbReference>
<dbReference type="GO" id="GO:0030983">
    <property type="term" value="F:mismatched DNA binding"/>
    <property type="evidence" value="ECO:0007669"/>
    <property type="project" value="InterPro"/>
</dbReference>
<dbReference type="PROSITE" id="PS00486">
    <property type="entry name" value="DNA_MISMATCH_REPAIR_2"/>
    <property type="match status" value="1"/>
</dbReference>
<sequence length="826" mass="92287">MARKRQREEAQALERTENVPPALEMEQDDELMCMAILYDRGQLGAAIYDAVTARLKTIQLPVPNLVELGEVVGRMLTQFEVHRVLVSSRNASTHGLLQVLKSIEAKQSRSIGISVRKHAEFNYLKACNAIERIRMGDTWWNESLANQGLTRREAYKYLGRYFDFESTELIRATGALFGYLATEKIGAQLDGAAVICLTSVERVALDGIMYIDAGSMKSLQIFSNEAHPSLVKGYGRSKEGFSLYGLLNRTLTKGGAALLRQWMLAPLLDVAIINMRLDAVEYLCKPDVDELRKAIRARLKCFGDVSGIFNRIRSRCASVSEWNKVSESIGSYLALQNLLQEHEASQSSSMPPLLCDILGERSMIHVSNLLGNIIDFEESAQEEHIVIRAGVSDVLDAARAKYEDLDNVLTEVAYQIQESQPSLSSITVQYIPQVGYVICCEAATALPDFVFQFQEDDTTFYYKDSCCRDLDATIGDIFGFILDLQRDLLEELTVALLQYEHCIFEMAGIVSKLDCISALADVAKNFNYRRPTVTEENEFMINTARHPLQELIVDQYIPNDTKLSDDRVVMVVTGQNGSGKSVYLKMVGLLQYMAQIGSYVPAHEAQIGIVRKMFTRIHSMETASISQSSFTIDCNQIVRMLQHGQERSLFLIDEFGKGTAEADGTALLAATINYLVAKPPTERDPRVIITTHLLDIFRRGLVQTDRAESRVICTMMASASASSEHSPVPMFTPLHELRQGVSLASNALGCAINCGVPPDIVKRAADVLEMTKKCQPITRPPTSSQEDEWERQVLELFASVDNWITAPADKLTKLQTMIRMSDKWKK</sequence>
<dbReference type="InterPro" id="IPR045076">
    <property type="entry name" value="MutS"/>
</dbReference>
<dbReference type="EMBL" id="SPLM01000144">
    <property type="protein sequence ID" value="TMW57428.1"/>
    <property type="molecule type" value="Genomic_DNA"/>
</dbReference>
<evidence type="ECO:0000256" key="4">
    <source>
        <dbReference type="ARBA" id="ARBA00023125"/>
    </source>
</evidence>
<dbReference type="Gene3D" id="3.40.50.300">
    <property type="entry name" value="P-loop containing nucleotide triphosphate hydrolases"/>
    <property type="match status" value="1"/>
</dbReference>
<evidence type="ECO:0000313" key="7">
    <source>
        <dbReference type="EMBL" id="TMW57428.1"/>
    </source>
</evidence>
<reference evidence="7" key="1">
    <citation type="submission" date="2019-03" db="EMBL/GenBank/DDBJ databases">
        <title>Long read genome sequence of the mycoparasitic Pythium oligandrum ATCC 38472 isolated from sugarbeet rhizosphere.</title>
        <authorList>
            <person name="Gaulin E."/>
        </authorList>
    </citation>
    <scope>NUCLEOTIDE SEQUENCE</scope>
    <source>
        <strain evidence="7">ATCC 38472_TT</strain>
    </source>
</reference>
<comment type="similarity">
    <text evidence="1">Belongs to the DNA mismatch repair MutS family.</text>
</comment>
<dbReference type="SMART" id="SM00533">
    <property type="entry name" value="MUTSd"/>
    <property type="match status" value="1"/>
</dbReference>
<dbReference type="InterPro" id="IPR036187">
    <property type="entry name" value="DNA_mismatch_repair_MutS_sf"/>
</dbReference>
<dbReference type="Pfam" id="PF05192">
    <property type="entry name" value="MutS_III"/>
    <property type="match status" value="1"/>
</dbReference>
<protein>
    <recommendedName>
        <fullName evidence="6">DNA mismatch repair proteins mutS family domain-containing protein</fullName>
    </recommendedName>
</protein>
<evidence type="ECO:0000313" key="8">
    <source>
        <dbReference type="Proteomes" id="UP000794436"/>
    </source>
</evidence>
<dbReference type="GO" id="GO:0005524">
    <property type="term" value="F:ATP binding"/>
    <property type="evidence" value="ECO:0007669"/>
    <property type="project" value="UniProtKB-KW"/>
</dbReference>
<dbReference type="Proteomes" id="UP000794436">
    <property type="component" value="Unassembled WGS sequence"/>
</dbReference>
<feature type="compositionally biased region" description="Basic and acidic residues" evidence="5">
    <location>
        <begin position="1"/>
        <end position="17"/>
    </location>
</feature>
<dbReference type="GO" id="GO:0006298">
    <property type="term" value="P:mismatch repair"/>
    <property type="evidence" value="ECO:0007669"/>
    <property type="project" value="InterPro"/>
</dbReference>
<organism evidence="7 8">
    <name type="scientific">Pythium oligandrum</name>
    <name type="common">Mycoparasitic fungus</name>
    <dbReference type="NCBI Taxonomy" id="41045"/>
    <lineage>
        <taxon>Eukaryota</taxon>
        <taxon>Sar</taxon>
        <taxon>Stramenopiles</taxon>
        <taxon>Oomycota</taxon>
        <taxon>Peronosporomycetes</taxon>
        <taxon>Pythiales</taxon>
        <taxon>Pythiaceae</taxon>
        <taxon>Pythium</taxon>
    </lineage>
</organism>
<name>A0A8K1C711_PYTOL</name>
<accession>A0A8K1C711</accession>
<dbReference type="GO" id="GO:0140664">
    <property type="term" value="F:ATP-dependent DNA damage sensor activity"/>
    <property type="evidence" value="ECO:0007669"/>
    <property type="project" value="InterPro"/>
</dbReference>
<keyword evidence="8" id="KW-1185">Reference proteome</keyword>
<evidence type="ECO:0000259" key="6">
    <source>
        <dbReference type="PROSITE" id="PS00486"/>
    </source>
</evidence>
<dbReference type="GO" id="GO:0005634">
    <property type="term" value="C:nucleus"/>
    <property type="evidence" value="ECO:0007669"/>
    <property type="project" value="TreeGrafter"/>
</dbReference>
<feature type="region of interest" description="Disordered" evidence="5">
    <location>
        <begin position="1"/>
        <end position="21"/>
    </location>
</feature>
<dbReference type="InterPro" id="IPR007696">
    <property type="entry name" value="DNA_mismatch_repair_MutS_core"/>
</dbReference>
<dbReference type="InterPro" id="IPR036678">
    <property type="entry name" value="MutS_con_dom_sf"/>
</dbReference>
<gene>
    <name evidence="7" type="ORF">Poli38472_003353</name>
</gene>
<dbReference type="PANTHER" id="PTHR11361:SF20">
    <property type="entry name" value="MUTS PROTEIN HOMOLOG 5"/>
    <property type="match status" value="1"/>
</dbReference>
<evidence type="ECO:0000256" key="2">
    <source>
        <dbReference type="ARBA" id="ARBA00022741"/>
    </source>
</evidence>
<dbReference type="Gene3D" id="1.10.1420.10">
    <property type="match status" value="1"/>
</dbReference>
<dbReference type="SUPFAM" id="SSF53150">
    <property type="entry name" value="DNA repair protein MutS, domain II"/>
    <property type="match status" value="1"/>
</dbReference>
<comment type="caution">
    <text evidence="7">The sequence shown here is derived from an EMBL/GenBank/DDBJ whole genome shotgun (WGS) entry which is preliminary data.</text>
</comment>
<dbReference type="InterPro" id="IPR017261">
    <property type="entry name" value="DNA_mismatch_repair_MutS/MSH"/>
</dbReference>
<keyword evidence="4" id="KW-0238">DNA-binding</keyword>
<dbReference type="PIRSF" id="PIRSF037677">
    <property type="entry name" value="DNA_mis_repair_Msh6"/>
    <property type="match status" value="1"/>
</dbReference>
<feature type="domain" description="DNA mismatch repair proteins mutS family" evidence="6">
    <location>
        <begin position="648"/>
        <end position="664"/>
    </location>
</feature>
<dbReference type="OrthoDB" id="29596at2759"/>
<dbReference type="SUPFAM" id="SSF48334">
    <property type="entry name" value="DNA repair protein MutS, domain III"/>
    <property type="match status" value="1"/>
</dbReference>
<dbReference type="SMART" id="SM00534">
    <property type="entry name" value="MUTSac"/>
    <property type="match status" value="1"/>
</dbReference>
<evidence type="ECO:0000256" key="1">
    <source>
        <dbReference type="ARBA" id="ARBA00006271"/>
    </source>
</evidence>
<evidence type="ECO:0000256" key="5">
    <source>
        <dbReference type="SAM" id="MobiDB-lite"/>
    </source>
</evidence>
<keyword evidence="3" id="KW-0067">ATP-binding</keyword>
<dbReference type="PANTHER" id="PTHR11361">
    <property type="entry name" value="DNA MISMATCH REPAIR PROTEIN MUTS FAMILY MEMBER"/>
    <property type="match status" value="1"/>
</dbReference>
<dbReference type="Pfam" id="PF00488">
    <property type="entry name" value="MutS_V"/>
    <property type="match status" value="1"/>
</dbReference>
<dbReference type="AlphaFoldDB" id="A0A8K1C711"/>
<evidence type="ECO:0000256" key="3">
    <source>
        <dbReference type="ARBA" id="ARBA00022840"/>
    </source>
</evidence>